<evidence type="ECO:0000313" key="2">
    <source>
        <dbReference type="EMBL" id="MDT3425347.1"/>
    </source>
</evidence>
<keyword evidence="1" id="KW-0732">Signal</keyword>
<keyword evidence="3" id="KW-1185">Reference proteome</keyword>
<sequence length="175" mass="18749">MKKKGAFFAVLFLALATMAANVWALPNETHKNESTPKSSVYKSIDNASPGAVITPQVVGNSFHYTAGGSTSVPNSFVVPTGYGHLKLYMVNHASSPVSVSLTHIDSGKVYFTESIAANAALDWRSPSEGYPKGMRGGNYVLQWRSSDVNVNGEVWGICGSRILLRSPRKSGAFHA</sequence>
<reference evidence="2 3" key="1">
    <citation type="submission" date="2023-07" db="EMBL/GenBank/DDBJ databases">
        <title>Genomic Encyclopedia of Type Strains, Phase IV (KMG-IV): sequencing the most valuable type-strain genomes for metagenomic binning, comparative biology and taxonomic classification.</title>
        <authorList>
            <person name="Goeker M."/>
        </authorList>
    </citation>
    <scope>NUCLEOTIDE SEQUENCE [LARGE SCALE GENOMIC DNA]</scope>
    <source>
        <strain evidence="2 3">T98</strain>
    </source>
</reference>
<protein>
    <submittedName>
        <fullName evidence="2">Uncharacterized protein</fullName>
    </submittedName>
</protein>
<dbReference type="RefSeq" id="WP_156940442.1">
    <property type="nucleotide sequence ID" value="NZ_JAUSUY010000003.1"/>
</dbReference>
<comment type="caution">
    <text evidence="2">The sequence shown here is derived from an EMBL/GenBank/DDBJ whole genome shotgun (WGS) entry which is preliminary data.</text>
</comment>
<dbReference type="Proteomes" id="UP001248709">
    <property type="component" value="Unassembled WGS sequence"/>
</dbReference>
<accession>A0ABU3H3F2</accession>
<organism evidence="2 3">
    <name type="scientific">Paenibacillus forsythiae</name>
    <dbReference type="NCBI Taxonomy" id="365616"/>
    <lineage>
        <taxon>Bacteria</taxon>
        <taxon>Bacillati</taxon>
        <taxon>Bacillota</taxon>
        <taxon>Bacilli</taxon>
        <taxon>Bacillales</taxon>
        <taxon>Paenibacillaceae</taxon>
        <taxon>Paenibacillus</taxon>
    </lineage>
</organism>
<dbReference type="EMBL" id="JAUSUY010000003">
    <property type="protein sequence ID" value="MDT3425347.1"/>
    <property type="molecule type" value="Genomic_DNA"/>
</dbReference>
<evidence type="ECO:0000256" key="1">
    <source>
        <dbReference type="SAM" id="SignalP"/>
    </source>
</evidence>
<evidence type="ECO:0000313" key="3">
    <source>
        <dbReference type="Proteomes" id="UP001248709"/>
    </source>
</evidence>
<feature type="signal peptide" evidence="1">
    <location>
        <begin position="1"/>
        <end position="24"/>
    </location>
</feature>
<name>A0ABU3H3F2_9BACL</name>
<proteinExistence type="predicted"/>
<gene>
    <name evidence="2" type="ORF">J2Z22_000863</name>
</gene>
<feature type="chain" id="PRO_5046039774" evidence="1">
    <location>
        <begin position="25"/>
        <end position="175"/>
    </location>
</feature>